<reference evidence="4" key="1">
    <citation type="submission" date="2020-02" db="EMBL/GenBank/DDBJ databases">
        <authorList>
            <person name="Meier V. D."/>
        </authorList>
    </citation>
    <scope>NUCLEOTIDE SEQUENCE</scope>
    <source>
        <strain evidence="4">AVDCRST_MAG04</strain>
    </source>
</reference>
<gene>
    <name evidence="4" type="ORF">AVDCRST_MAG04-1046</name>
</gene>
<evidence type="ECO:0000313" key="4">
    <source>
        <dbReference type="EMBL" id="CAA9229412.1"/>
    </source>
</evidence>
<feature type="domain" description="EamA" evidence="3">
    <location>
        <begin position="199"/>
        <end position="329"/>
    </location>
</feature>
<dbReference type="GO" id="GO:0016020">
    <property type="term" value="C:membrane"/>
    <property type="evidence" value="ECO:0007669"/>
    <property type="project" value="InterPro"/>
</dbReference>
<sequence>MPQPRPGGILRNDGQYPRRNGPLSAGRRAADVPPPRTATEPRDAPAAAWRAPAQNTLLGILFICLAGLLFPMMNGVAKTLGADYSSLQVSWARAFGHVVFMLAAFLPRHGLGLLRTRRPGLQLARSATLFTSNLCFFLALTHIPIAKAAAISMTAPLIVALLAWPMLGERTTVARVLALGVGFAGVLTVIRPGTAVFHWASLFVLASAASYGLYQILTRTIAAADPPETSTVYSSVVGAFGILLALPFVWETPRSLFDVALFCSLGVLGALGHYCVARALGYAPASVVSPFQYFQLLGSVAVGWLVFDDLPDALTWIGAGVIVLSGLFIGWSQTRSGSRSG</sequence>
<feature type="transmembrane region" description="Helical" evidence="2">
    <location>
        <begin position="94"/>
        <end position="111"/>
    </location>
</feature>
<evidence type="ECO:0000259" key="3">
    <source>
        <dbReference type="Pfam" id="PF00892"/>
    </source>
</evidence>
<evidence type="ECO:0000256" key="2">
    <source>
        <dbReference type="SAM" id="Phobius"/>
    </source>
</evidence>
<feature type="transmembrane region" description="Helical" evidence="2">
    <location>
        <begin position="256"/>
        <end position="276"/>
    </location>
</feature>
<evidence type="ECO:0000256" key="1">
    <source>
        <dbReference type="SAM" id="MobiDB-lite"/>
    </source>
</evidence>
<dbReference type="PANTHER" id="PTHR22911">
    <property type="entry name" value="ACYL-MALONYL CONDENSING ENZYME-RELATED"/>
    <property type="match status" value="1"/>
</dbReference>
<keyword evidence="2" id="KW-0812">Transmembrane</keyword>
<feature type="transmembrane region" description="Helical" evidence="2">
    <location>
        <begin position="196"/>
        <end position="217"/>
    </location>
</feature>
<keyword evidence="2" id="KW-1133">Transmembrane helix</keyword>
<feature type="domain" description="EamA" evidence="3">
    <location>
        <begin position="58"/>
        <end position="190"/>
    </location>
</feature>
<dbReference type="PANTHER" id="PTHR22911:SF103">
    <property type="entry name" value="BLR2811 PROTEIN"/>
    <property type="match status" value="1"/>
</dbReference>
<dbReference type="EMBL" id="CADCTL010000079">
    <property type="protein sequence ID" value="CAA9229412.1"/>
    <property type="molecule type" value="Genomic_DNA"/>
</dbReference>
<accession>A0A6J4HQP9</accession>
<dbReference type="InterPro" id="IPR000620">
    <property type="entry name" value="EamA_dom"/>
</dbReference>
<protein>
    <submittedName>
        <fullName evidence="4">Permease of the drug/metabolite transporter (DMT) superfamily</fullName>
    </submittedName>
</protein>
<dbReference type="SUPFAM" id="SSF103481">
    <property type="entry name" value="Multidrug resistance efflux transporter EmrE"/>
    <property type="match status" value="2"/>
</dbReference>
<feature type="transmembrane region" description="Helical" evidence="2">
    <location>
        <begin position="229"/>
        <end position="250"/>
    </location>
</feature>
<keyword evidence="2" id="KW-0472">Membrane</keyword>
<name>A0A6J4HQP9_9PROT</name>
<dbReference type="AlphaFoldDB" id="A0A6J4HQP9"/>
<feature type="transmembrane region" description="Helical" evidence="2">
    <location>
        <begin position="313"/>
        <end position="331"/>
    </location>
</feature>
<dbReference type="InterPro" id="IPR037185">
    <property type="entry name" value="EmrE-like"/>
</dbReference>
<dbReference type="Gene3D" id="1.10.3730.20">
    <property type="match status" value="1"/>
</dbReference>
<feature type="transmembrane region" description="Helical" evidence="2">
    <location>
        <begin position="172"/>
        <end position="190"/>
    </location>
</feature>
<feature type="region of interest" description="Disordered" evidence="1">
    <location>
        <begin position="1"/>
        <end position="46"/>
    </location>
</feature>
<feature type="transmembrane region" description="Helical" evidence="2">
    <location>
        <begin position="56"/>
        <end position="74"/>
    </location>
</feature>
<dbReference type="Pfam" id="PF00892">
    <property type="entry name" value="EamA"/>
    <property type="match status" value="2"/>
</dbReference>
<proteinExistence type="predicted"/>
<organism evidence="4">
    <name type="scientific">uncultured Acetobacteraceae bacterium</name>
    <dbReference type="NCBI Taxonomy" id="169975"/>
    <lineage>
        <taxon>Bacteria</taxon>
        <taxon>Pseudomonadati</taxon>
        <taxon>Pseudomonadota</taxon>
        <taxon>Alphaproteobacteria</taxon>
        <taxon>Acetobacterales</taxon>
        <taxon>Acetobacteraceae</taxon>
        <taxon>environmental samples</taxon>
    </lineage>
</organism>